<dbReference type="GO" id="GO:0006397">
    <property type="term" value="P:mRNA processing"/>
    <property type="evidence" value="ECO:0007669"/>
    <property type="project" value="UniProtKB-KW"/>
</dbReference>
<gene>
    <name evidence="8 12" type="primary">matK</name>
</gene>
<keyword evidence="4 9" id="KW-0934">Plastid</keyword>
<protein>
    <recommendedName>
        <fullName evidence="8">Maturase K</fullName>
    </recommendedName>
    <alternativeName>
        <fullName evidence="8">Intron maturase</fullName>
    </alternativeName>
</protein>
<evidence type="ECO:0000256" key="4">
    <source>
        <dbReference type="ARBA" id="ARBA00022640"/>
    </source>
</evidence>
<dbReference type="Pfam" id="PF01824">
    <property type="entry name" value="MatK_N"/>
    <property type="match status" value="1"/>
</dbReference>
<dbReference type="RefSeq" id="YP_009669052.1">
    <property type="nucleotide sequence ID" value="NC_043796.1"/>
</dbReference>
<evidence type="ECO:0000256" key="1">
    <source>
        <dbReference type="ARBA" id="ARBA00004229"/>
    </source>
</evidence>
<dbReference type="GO" id="GO:0008380">
    <property type="term" value="P:RNA splicing"/>
    <property type="evidence" value="ECO:0007669"/>
    <property type="project" value="UniProtKB-UniRule"/>
</dbReference>
<dbReference type="AlphaFoldDB" id="A0A4Y5PPP8"/>
<dbReference type="InterPro" id="IPR002866">
    <property type="entry name" value="Maturase_MatK"/>
</dbReference>
<dbReference type="InterPro" id="IPR024937">
    <property type="entry name" value="Domain_X"/>
</dbReference>
<organism evidence="12">
    <name type="scientific">Guaiacum angustifolium</name>
    <dbReference type="NCBI Taxonomy" id="228647"/>
    <lineage>
        <taxon>Eukaryota</taxon>
        <taxon>Viridiplantae</taxon>
        <taxon>Streptophyta</taxon>
        <taxon>Embryophyta</taxon>
        <taxon>Tracheophyta</taxon>
        <taxon>Spermatophyta</taxon>
        <taxon>Magnoliopsida</taxon>
        <taxon>eudicotyledons</taxon>
        <taxon>Gunneridae</taxon>
        <taxon>Pentapetalae</taxon>
        <taxon>rosids</taxon>
        <taxon>fabids</taxon>
        <taxon>Zygophyllales</taxon>
        <taxon>Zygophyllaceae</taxon>
        <taxon>Larreoideae</taxon>
        <taxon>Guaiacum</taxon>
    </lineage>
</organism>
<dbReference type="PANTHER" id="PTHR34811">
    <property type="entry name" value="MATURASE K"/>
    <property type="match status" value="1"/>
</dbReference>
<keyword evidence="5 8" id="KW-0507">mRNA processing</keyword>
<dbReference type="Pfam" id="PF01348">
    <property type="entry name" value="Intron_maturas2"/>
    <property type="match status" value="1"/>
</dbReference>
<geneLocation type="chloroplast" evidence="12"/>
<evidence type="ECO:0000256" key="3">
    <source>
        <dbReference type="ARBA" id="ARBA00022528"/>
    </source>
</evidence>
<evidence type="ECO:0000256" key="9">
    <source>
        <dbReference type="RuleBase" id="RU004226"/>
    </source>
</evidence>
<comment type="subcellular location">
    <subcellularLocation>
        <location evidence="1 8">Plastid</location>
        <location evidence="1 8">Chloroplast</location>
    </subcellularLocation>
</comment>
<reference evidence="12" key="1">
    <citation type="journal article" date="2019" name="Mol. Phylogenet. Evol.">
        <title>Incongruence between gene trees and species trees and phylogenetic signal variation in plastid genes.</title>
        <authorList>
            <person name="Goncalves D.J.P."/>
            <person name="Simpson B.B."/>
            <person name="Ortiz E.M."/>
            <person name="Shimizu G.H."/>
            <person name="Jansen R.K."/>
        </authorList>
    </citation>
    <scope>NUCLEOTIDE SEQUENCE</scope>
</reference>
<sequence>MEEFRGYFELYRSRQYNFLYPLLFREYIYVLAHDHSFKKSTFFENVGYDNQYSLLIVKRLITRMYQQNDWRIPSKDSNQNPLFGHTKNSDFQQISEGFAVILEIPFSLRFLSSLENQKIAKSYNLRSIHSIFPFLEDKLSHLNYVSDVLIPYPIHPEIFVQTLRYSLKDASALHLLRLLIHDYWNFHSLITFNKFISIFSKKNPRFSFFLYNSYVFEYESIFLFLCNQFSHLRSSSYGAFIERIHFYQKIEHLIKVFANDFPTIFWFLKDPFMLYVRYKEKSILASKDTPLWIHKWKSYFVNLLQYHFYVWSQPERIYINQLSKHFLYLLGYFSSVQLNSSLVRSQMLENSFLIDNAMNKLDTIVPMIPMIGLLAKAQFCNSLGHPISKPTWTDLSDSDIIDQFARICRNLSHYFSGSSKKKNLYRIKYILRLSCLKTLARKHKSTVRALLKKLGSEFLEEFFMQEEQTLSFLFSRTSLSFRKLYKGRIWYLDIISRNDLSNYQ</sequence>
<dbReference type="InterPro" id="IPR024942">
    <property type="entry name" value="Maturase_MatK_N"/>
</dbReference>
<dbReference type="HAMAP" id="MF_01390">
    <property type="entry name" value="MatK"/>
    <property type="match status" value="1"/>
</dbReference>
<evidence type="ECO:0000256" key="2">
    <source>
        <dbReference type="ARBA" id="ARBA00006621"/>
    </source>
</evidence>
<evidence type="ECO:0000256" key="7">
    <source>
        <dbReference type="ARBA" id="ARBA00022884"/>
    </source>
</evidence>
<evidence type="ECO:0000259" key="11">
    <source>
        <dbReference type="Pfam" id="PF01824"/>
    </source>
</evidence>
<dbReference type="GO" id="GO:0008033">
    <property type="term" value="P:tRNA processing"/>
    <property type="evidence" value="ECO:0007669"/>
    <property type="project" value="UniProtKB-KW"/>
</dbReference>
<accession>A0A4Y5PPP8</accession>
<dbReference type="PANTHER" id="PTHR34811:SF1">
    <property type="entry name" value="MATURASE K"/>
    <property type="match status" value="1"/>
</dbReference>
<name>A0A4Y5PPP8_9ROSI</name>
<evidence type="ECO:0000259" key="10">
    <source>
        <dbReference type="Pfam" id="PF01348"/>
    </source>
</evidence>
<keyword evidence="3 9" id="KW-0150">Chloroplast</keyword>
<comment type="function">
    <text evidence="8 9">Usually encoded in the trnK tRNA gene intron. Probably assists in splicing its own and other chloroplast group II introns.</text>
</comment>
<dbReference type="GO" id="GO:0003723">
    <property type="term" value="F:RNA binding"/>
    <property type="evidence" value="ECO:0007669"/>
    <property type="project" value="UniProtKB-KW"/>
</dbReference>
<dbReference type="GO" id="GO:0009507">
    <property type="term" value="C:chloroplast"/>
    <property type="evidence" value="ECO:0007669"/>
    <property type="project" value="UniProtKB-SubCell"/>
</dbReference>
<keyword evidence="6 8" id="KW-0819">tRNA processing</keyword>
<feature type="domain" description="Domain X" evidence="10">
    <location>
        <begin position="358"/>
        <end position="480"/>
    </location>
</feature>
<proteinExistence type="inferred from homology"/>
<keyword evidence="7 8" id="KW-0694">RNA-binding</keyword>
<evidence type="ECO:0000256" key="6">
    <source>
        <dbReference type="ARBA" id="ARBA00022694"/>
    </source>
</evidence>
<evidence type="ECO:0000313" key="12">
    <source>
        <dbReference type="EMBL" id="QCW94050.1"/>
    </source>
</evidence>
<feature type="domain" description="Maturase MatK N-terminal" evidence="11">
    <location>
        <begin position="1"/>
        <end position="331"/>
    </location>
</feature>
<evidence type="ECO:0000256" key="5">
    <source>
        <dbReference type="ARBA" id="ARBA00022664"/>
    </source>
</evidence>
<evidence type="ECO:0000256" key="8">
    <source>
        <dbReference type="HAMAP-Rule" id="MF_01390"/>
    </source>
</evidence>
<dbReference type="GeneID" id="40874960"/>
<comment type="similarity">
    <text evidence="2 8">Belongs to the intron maturase 2 family. MatK subfamily.</text>
</comment>
<dbReference type="EMBL" id="MK726011">
    <property type="protein sequence ID" value="QCW94050.1"/>
    <property type="molecule type" value="Genomic_DNA"/>
</dbReference>